<evidence type="ECO:0000256" key="1">
    <source>
        <dbReference type="ARBA" id="ARBA00004141"/>
    </source>
</evidence>
<evidence type="ECO:0000256" key="3">
    <source>
        <dbReference type="SAM" id="Phobius"/>
    </source>
</evidence>
<organism evidence="5 6">
    <name type="scientific">Trichodelitschia bisporula</name>
    <dbReference type="NCBI Taxonomy" id="703511"/>
    <lineage>
        <taxon>Eukaryota</taxon>
        <taxon>Fungi</taxon>
        <taxon>Dikarya</taxon>
        <taxon>Ascomycota</taxon>
        <taxon>Pezizomycotina</taxon>
        <taxon>Dothideomycetes</taxon>
        <taxon>Dothideomycetes incertae sedis</taxon>
        <taxon>Phaeotrichales</taxon>
        <taxon>Phaeotrichaceae</taxon>
        <taxon>Trichodelitschia</taxon>
    </lineage>
</organism>
<evidence type="ECO:0000256" key="2">
    <source>
        <dbReference type="ARBA" id="ARBA00006727"/>
    </source>
</evidence>
<gene>
    <name evidence="5" type="ORF">EJ06DRAFT_210092</name>
</gene>
<protein>
    <submittedName>
        <fullName evidence="5">MFS general substrate transporter</fullName>
    </submittedName>
</protein>
<feature type="transmembrane region" description="Helical" evidence="3">
    <location>
        <begin position="379"/>
        <end position="401"/>
    </location>
</feature>
<dbReference type="InterPro" id="IPR050327">
    <property type="entry name" value="Proton-linked_MCT"/>
</dbReference>
<feature type="domain" description="Major facilitator superfamily (MFS) profile" evidence="4">
    <location>
        <begin position="43"/>
        <end position="447"/>
    </location>
</feature>
<feature type="transmembrane region" description="Helical" evidence="3">
    <location>
        <begin position="44"/>
        <end position="64"/>
    </location>
</feature>
<feature type="transmembrane region" description="Helical" evidence="3">
    <location>
        <begin position="84"/>
        <end position="104"/>
    </location>
</feature>
<sequence>MRNESSVELTAVDGHREVVFAEDNFEPAHITGRPVPPPDGGKDAWLFLIACFMFEATIWGFPYTFGIFQEHYSSNPLFAGSKNIAVIGTCGMGIMYLDAPFVFASLQKWPRLRRPAVVIGIVIMATALVLSSFSQNVTHLILTQGILYAIGGSIAYSPTILFVNEWFIKKRGMAFGFMWAGTGVAGVVLPLVLQALLARYGFRTTLRIWAIALSILTLPLSTFVKPRVPLTQAQPRQHSSGPLFDLRFMLSPSFIVLQACNILESLGYFMPAIYLPTYASEGLGVGGVRAALTVIAVNIASVFGCIVMGGMIDRWHVTTCILVSTVGATVGVFVLWGLATNLGVLYIFCVVYGLFAGSFSSTWTGIIKDVQRKHHEADSGIVFGFLAFGRGVGNVVSGPLSEALVRGKPWIGEGGMAYGTGYGPLITFTGVSALLGGLSFLVRRVGWLW</sequence>
<feature type="transmembrane region" description="Helical" evidence="3">
    <location>
        <begin position="290"/>
        <end position="312"/>
    </location>
</feature>
<dbReference type="PANTHER" id="PTHR11360:SF287">
    <property type="entry name" value="MFS MONOCARBOXYLATE TRANSPORTER"/>
    <property type="match status" value="1"/>
</dbReference>
<dbReference type="GO" id="GO:0016020">
    <property type="term" value="C:membrane"/>
    <property type="evidence" value="ECO:0007669"/>
    <property type="project" value="UniProtKB-SubCell"/>
</dbReference>
<keyword evidence="3" id="KW-0472">Membrane</keyword>
<feature type="transmembrane region" description="Helical" evidence="3">
    <location>
        <begin position="345"/>
        <end position="367"/>
    </location>
</feature>
<comment type="subcellular location">
    <subcellularLocation>
        <location evidence="1">Membrane</location>
        <topology evidence="1">Multi-pass membrane protein</topology>
    </subcellularLocation>
</comment>
<dbReference type="Pfam" id="PF07690">
    <property type="entry name" value="MFS_1"/>
    <property type="match status" value="1"/>
</dbReference>
<accession>A0A6G1I8F3</accession>
<feature type="transmembrane region" description="Helical" evidence="3">
    <location>
        <begin position="145"/>
        <end position="163"/>
    </location>
</feature>
<dbReference type="EMBL" id="ML996688">
    <property type="protein sequence ID" value="KAF2404570.1"/>
    <property type="molecule type" value="Genomic_DNA"/>
</dbReference>
<dbReference type="GO" id="GO:0022857">
    <property type="term" value="F:transmembrane transporter activity"/>
    <property type="evidence" value="ECO:0007669"/>
    <property type="project" value="InterPro"/>
</dbReference>
<dbReference type="Proteomes" id="UP000799640">
    <property type="component" value="Unassembled WGS sequence"/>
</dbReference>
<dbReference type="PROSITE" id="PS50850">
    <property type="entry name" value="MFS"/>
    <property type="match status" value="1"/>
</dbReference>
<feature type="transmembrane region" description="Helical" evidence="3">
    <location>
        <begin position="175"/>
        <end position="200"/>
    </location>
</feature>
<name>A0A6G1I8F3_9PEZI</name>
<reference evidence="5" key="1">
    <citation type="journal article" date="2020" name="Stud. Mycol.">
        <title>101 Dothideomycetes genomes: a test case for predicting lifestyles and emergence of pathogens.</title>
        <authorList>
            <person name="Haridas S."/>
            <person name="Albert R."/>
            <person name="Binder M."/>
            <person name="Bloem J."/>
            <person name="Labutti K."/>
            <person name="Salamov A."/>
            <person name="Andreopoulos B."/>
            <person name="Baker S."/>
            <person name="Barry K."/>
            <person name="Bills G."/>
            <person name="Bluhm B."/>
            <person name="Cannon C."/>
            <person name="Castanera R."/>
            <person name="Culley D."/>
            <person name="Daum C."/>
            <person name="Ezra D."/>
            <person name="Gonzalez J."/>
            <person name="Henrissat B."/>
            <person name="Kuo A."/>
            <person name="Liang C."/>
            <person name="Lipzen A."/>
            <person name="Lutzoni F."/>
            <person name="Magnuson J."/>
            <person name="Mondo S."/>
            <person name="Nolan M."/>
            <person name="Ohm R."/>
            <person name="Pangilinan J."/>
            <person name="Park H.-J."/>
            <person name="Ramirez L."/>
            <person name="Alfaro M."/>
            <person name="Sun H."/>
            <person name="Tritt A."/>
            <person name="Yoshinaga Y."/>
            <person name="Zwiers L.-H."/>
            <person name="Turgeon B."/>
            <person name="Goodwin S."/>
            <person name="Spatafora J."/>
            <person name="Crous P."/>
            <person name="Grigoriev I."/>
        </authorList>
    </citation>
    <scope>NUCLEOTIDE SEQUENCE</scope>
    <source>
        <strain evidence="5">CBS 262.69</strain>
    </source>
</reference>
<keyword evidence="3" id="KW-0812">Transmembrane</keyword>
<evidence type="ECO:0000259" key="4">
    <source>
        <dbReference type="PROSITE" id="PS50850"/>
    </source>
</evidence>
<dbReference type="Gene3D" id="1.20.1250.20">
    <property type="entry name" value="MFS general substrate transporter like domains"/>
    <property type="match status" value="2"/>
</dbReference>
<dbReference type="PANTHER" id="PTHR11360">
    <property type="entry name" value="MONOCARBOXYLATE TRANSPORTER"/>
    <property type="match status" value="1"/>
</dbReference>
<feature type="transmembrane region" description="Helical" evidence="3">
    <location>
        <begin position="116"/>
        <end position="133"/>
    </location>
</feature>
<dbReference type="OrthoDB" id="2213137at2759"/>
<keyword evidence="6" id="KW-1185">Reference proteome</keyword>
<feature type="transmembrane region" description="Helical" evidence="3">
    <location>
        <begin position="319"/>
        <end position="339"/>
    </location>
</feature>
<dbReference type="SUPFAM" id="SSF103473">
    <property type="entry name" value="MFS general substrate transporter"/>
    <property type="match status" value="1"/>
</dbReference>
<dbReference type="AlphaFoldDB" id="A0A6G1I8F3"/>
<evidence type="ECO:0000313" key="6">
    <source>
        <dbReference type="Proteomes" id="UP000799640"/>
    </source>
</evidence>
<dbReference type="InterPro" id="IPR020846">
    <property type="entry name" value="MFS_dom"/>
</dbReference>
<comment type="similarity">
    <text evidence="2">Belongs to the major facilitator superfamily. Monocarboxylate porter (TC 2.A.1.13) family.</text>
</comment>
<keyword evidence="3" id="KW-1133">Transmembrane helix</keyword>
<feature type="transmembrane region" description="Helical" evidence="3">
    <location>
        <begin position="206"/>
        <end position="225"/>
    </location>
</feature>
<dbReference type="InterPro" id="IPR036259">
    <property type="entry name" value="MFS_trans_sf"/>
</dbReference>
<evidence type="ECO:0000313" key="5">
    <source>
        <dbReference type="EMBL" id="KAF2404570.1"/>
    </source>
</evidence>
<proteinExistence type="inferred from homology"/>
<dbReference type="InterPro" id="IPR011701">
    <property type="entry name" value="MFS"/>
</dbReference>
<feature type="transmembrane region" description="Helical" evidence="3">
    <location>
        <begin position="421"/>
        <end position="442"/>
    </location>
</feature>
<feature type="transmembrane region" description="Helical" evidence="3">
    <location>
        <begin position="246"/>
        <end position="270"/>
    </location>
</feature>